<evidence type="ECO:0000313" key="2">
    <source>
        <dbReference type="EMBL" id="MBE0366916.1"/>
    </source>
</evidence>
<keyword evidence="1" id="KW-0812">Transmembrane</keyword>
<keyword evidence="1" id="KW-0472">Membrane</keyword>
<accession>A0ABR9E7F5</accession>
<feature type="transmembrane region" description="Helical" evidence="1">
    <location>
        <begin position="12"/>
        <end position="33"/>
    </location>
</feature>
<evidence type="ECO:0000313" key="3">
    <source>
        <dbReference type="Proteomes" id="UP000615755"/>
    </source>
</evidence>
<proteinExistence type="predicted"/>
<sequence length="44" mass="4958">MRSRKNSVTKAIFLANAMNIAVLLMMAATLQLWPYGWCAQRSTV</sequence>
<gene>
    <name evidence="2" type="ORF">PAUR_a0179</name>
</gene>
<dbReference type="Proteomes" id="UP000615755">
    <property type="component" value="Unassembled WGS sequence"/>
</dbReference>
<organism evidence="2 3">
    <name type="scientific">Pseudoalteromonas aurantia 208</name>
    <dbReference type="NCBI Taxonomy" id="1314867"/>
    <lineage>
        <taxon>Bacteria</taxon>
        <taxon>Pseudomonadati</taxon>
        <taxon>Pseudomonadota</taxon>
        <taxon>Gammaproteobacteria</taxon>
        <taxon>Alteromonadales</taxon>
        <taxon>Pseudoalteromonadaceae</taxon>
        <taxon>Pseudoalteromonas</taxon>
    </lineage>
</organism>
<name>A0ABR9E7F5_9GAMM</name>
<keyword evidence="1" id="KW-1133">Transmembrane helix</keyword>
<protein>
    <submittedName>
        <fullName evidence="2">Uncharacterized protein</fullName>
    </submittedName>
</protein>
<keyword evidence="3" id="KW-1185">Reference proteome</keyword>
<evidence type="ECO:0000256" key="1">
    <source>
        <dbReference type="SAM" id="Phobius"/>
    </source>
</evidence>
<dbReference type="EMBL" id="AQGV01000011">
    <property type="protein sequence ID" value="MBE0366916.1"/>
    <property type="molecule type" value="Genomic_DNA"/>
</dbReference>
<comment type="caution">
    <text evidence="2">The sequence shown here is derived from an EMBL/GenBank/DDBJ whole genome shotgun (WGS) entry which is preliminary data.</text>
</comment>
<reference evidence="2 3" key="1">
    <citation type="submission" date="2015-03" db="EMBL/GenBank/DDBJ databases">
        <title>Genome sequence of Pseudoalteromonas aurantia.</title>
        <authorList>
            <person name="Xie B.-B."/>
            <person name="Rong J.-C."/>
            <person name="Qin Q.-L."/>
            <person name="Zhang Y.-Z."/>
        </authorList>
    </citation>
    <scope>NUCLEOTIDE SEQUENCE [LARGE SCALE GENOMIC DNA]</scope>
    <source>
        <strain evidence="2 3">208</strain>
    </source>
</reference>